<dbReference type="EMBL" id="CABVHJ010000039">
    <property type="protein sequence ID" value="VVN47505.1"/>
    <property type="molecule type" value="Genomic_DNA"/>
</dbReference>
<dbReference type="Proteomes" id="UP000327167">
    <property type="component" value="Unassembled WGS sequence"/>
</dbReference>
<name>A0A5E6Y3A2_PSEFL</name>
<protein>
    <submittedName>
        <fullName evidence="1">Uncharacterized protein</fullName>
    </submittedName>
</protein>
<dbReference type="AlphaFoldDB" id="A0A5E6Y3A2"/>
<gene>
    <name evidence="1" type="ORF">PS655_05977</name>
</gene>
<evidence type="ECO:0000313" key="1">
    <source>
        <dbReference type="EMBL" id="VVN47505.1"/>
    </source>
</evidence>
<proteinExistence type="predicted"/>
<accession>A0A5E6Y3A2</accession>
<reference evidence="1 2" key="1">
    <citation type="submission" date="2019-09" db="EMBL/GenBank/DDBJ databases">
        <authorList>
            <person name="Chandra G."/>
            <person name="Truman W A."/>
        </authorList>
    </citation>
    <scope>NUCLEOTIDE SEQUENCE [LARGE SCALE GENOMIC DNA]</scope>
    <source>
        <strain evidence="1">PS655</strain>
    </source>
</reference>
<organism evidence="1 2">
    <name type="scientific">Pseudomonas fluorescens</name>
    <dbReference type="NCBI Taxonomy" id="294"/>
    <lineage>
        <taxon>Bacteria</taxon>
        <taxon>Pseudomonadati</taxon>
        <taxon>Pseudomonadota</taxon>
        <taxon>Gammaproteobacteria</taxon>
        <taxon>Pseudomonadales</taxon>
        <taxon>Pseudomonadaceae</taxon>
        <taxon>Pseudomonas</taxon>
    </lineage>
</organism>
<sequence length="416" mass="44836">MSASYRVNMMKALWEASRRESHYFGPYLYTAHPSDATTCKTRGEQISNTEFIWDKEAKQVYGQADGTQIIDVDDFSKTVGAHFTLDARDEVLAIVQYPKSLPSEIVWGSIDGSNLLTNTEINVVNGQLRIVGLRGGCQKGKGTHFLWGRAVTGDSFAAGGALQVVMSNASVFTLSNLSTLRTHDQSSRRAGAGVRLWLHDESSFSARSIDTFVFSGELNVLDSAGMNVVASSIVMEAGDYIVASDPAPSKKECSFSVKSTKKDDGMGVRLSDFLFAGKSLSTVSAKCISLSDITVKHRAVLLVRTDGFDFSCGKTNMITLGAGSSSVSIVPCSEGADSTFNFLDYTQGYPEGMFNFVNDEGGNASVLKLSCSPEVGQINAMLDRKLLCINGVPVTCAEEMSIVINVDVRMISISNK</sequence>
<evidence type="ECO:0000313" key="2">
    <source>
        <dbReference type="Proteomes" id="UP000327167"/>
    </source>
</evidence>